<evidence type="ECO:0000313" key="15">
    <source>
        <dbReference type="Proteomes" id="UP001217089"/>
    </source>
</evidence>
<dbReference type="PANTHER" id="PTHR12964:SF0">
    <property type="entry name" value="NADH DEHYDROGENASE [UBIQUINONE] 1 ALPHA SUBCOMPLEX SUBUNIT 6"/>
    <property type="match status" value="1"/>
</dbReference>
<keyword evidence="5" id="KW-0813">Transport</keyword>
<dbReference type="InterPro" id="IPR045299">
    <property type="entry name" value="Complex1_LYR_NDUFA6_LYRM6"/>
</dbReference>
<name>A0ABQ9FKY4_TEGGR</name>
<evidence type="ECO:0000256" key="1">
    <source>
        <dbReference type="ARBA" id="ARBA00004443"/>
    </source>
</evidence>
<evidence type="ECO:0000256" key="12">
    <source>
        <dbReference type="ARBA" id="ARBA00032352"/>
    </source>
</evidence>
<comment type="caution">
    <text evidence="14">The sequence shown here is derived from an EMBL/GenBank/DDBJ whole genome shotgun (WGS) entry which is preliminary data.</text>
</comment>
<evidence type="ECO:0000256" key="4">
    <source>
        <dbReference type="ARBA" id="ARBA00016386"/>
    </source>
</evidence>
<comment type="function">
    <text evidence="13">Accessory subunit of the mitochondrial membrane respiratory chain NADH dehydrogenase (Complex I), that is believed to be not involved in catalysis. Required for proper complex I assembly. Complex I functions in the transfer of electrons from NADH to the respiratory chain. The immediate electron acceptor for the enzyme is believed to be ubiquinone.</text>
</comment>
<dbReference type="EMBL" id="JARBDR010000214">
    <property type="protein sequence ID" value="KAJ8317947.1"/>
    <property type="molecule type" value="Genomic_DNA"/>
</dbReference>
<keyword evidence="7" id="KW-0999">Mitochondrion inner membrane</keyword>
<sequence>MAANKVVREGMKQVKPILSVDRTEARRRVLNLYKAWYRQMPFIVKEFDMPVSVSECRAKLRQKFLATRHVTDVRAIDIMVIKIQNCQMRTVAFPFVTVNTNVSDPDLLDLLLERDLLPE</sequence>
<keyword evidence="10" id="KW-0472">Membrane</keyword>
<organism evidence="14 15">
    <name type="scientific">Tegillarca granosa</name>
    <name type="common">Malaysian cockle</name>
    <name type="synonym">Anadara granosa</name>
    <dbReference type="NCBI Taxonomy" id="220873"/>
    <lineage>
        <taxon>Eukaryota</taxon>
        <taxon>Metazoa</taxon>
        <taxon>Spiralia</taxon>
        <taxon>Lophotrochozoa</taxon>
        <taxon>Mollusca</taxon>
        <taxon>Bivalvia</taxon>
        <taxon>Autobranchia</taxon>
        <taxon>Pteriomorphia</taxon>
        <taxon>Arcoida</taxon>
        <taxon>Arcoidea</taxon>
        <taxon>Arcidae</taxon>
        <taxon>Tegillarca</taxon>
    </lineage>
</organism>
<dbReference type="PANTHER" id="PTHR12964">
    <property type="entry name" value="NADH-UBIQUINONE OXIDOREDUCTASE B14 SUBUNIT"/>
    <property type="match status" value="1"/>
</dbReference>
<reference evidence="14 15" key="1">
    <citation type="submission" date="2022-12" db="EMBL/GenBank/DDBJ databases">
        <title>Chromosome-level genome of Tegillarca granosa.</title>
        <authorList>
            <person name="Kim J."/>
        </authorList>
    </citation>
    <scope>NUCLEOTIDE SEQUENCE [LARGE SCALE GENOMIC DNA]</scope>
    <source>
        <strain evidence="14">Teg-2019</strain>
        <tissue evidence="14">Adductor muscle</tissue>
    </source>
</reference>
<keyword evidence="15" id="KW-1185">Reference proteome</keyword>
<evidence type="ECO:0000256" key="7">
    <source>
        <dbReference type="ARBA" id="ARBA00022792"/>
    </source>
</evidence>
<evidence type="ECO:0000256" key="6">
    <source>
        <dbReference type="ARBA" id="ARBA00022660"/>
    </source>
</evidence>
<evidence type="ECO:0000256" key="11">
    <source>
        <dbReference type="ARBA" id="ARBA00030213"/>
    </source>
</evidence>
<evidence type="ECO:0000256" key="9">
    <source>
        <dbReference type="ARBA" id="ARBA00023128"/>
    </source>
</evidence>
<comment type="similarity">
    <text evidence="2">Belongs to the complex I LYR family.</text>
</comment>
<proteinExistence type="inferred from homology"/>
<dbReference type="Proteomes" id="UP001217089">
    <property type="component" value="Unassembled WGS sequence"/>
</dbReference>
<keyword evidence="9" id="KW-0496">Mitochondrion</keyword>
<accession>A0ABQ9FKY4</accession>
<evidence type="ECO:0000256" key="5">
    <source>
        <dbReference type="ARBA" id="ARBA00022448"/>
    </source>
</evidence>
<comment type="subunit">
    <text evidence="3">Mammalian complex I is composed of 45 different subunits.</text>
</comment>
<gene>
    <name evidence="14" type="ORF">KUTeg_003038</name>
</gene>
<comment type="subcellular location">
    <subcellularLocation>
        <location evidence="1">Mitochondrion inner membrane</location>
        <topology evidence="1">Peripheral membrane protein</topology>
        <orientation evidence="1">Matrix side</orientation>
    </subcellularLocation>
</comment>
<evidence type="ECO:0000313" key="14">
    <source>
        <dbReference type="EMBL" id="KAJ8317947.1"/>
    </source>
</evidence>
<evidence type="ECO:0000256" key="13">
    <source>
        <dbReference type="ARBA" id="ARBA00046116"/>
    </source>
</evidence>
<evidence type="ECO:0000256" key="10">
    <source>
        <dbReference type="ARBA" id="ARBA00023136"/>
    </source>
</evidence>
<evidence type="ECO:0000256" key="3">
    <source>
        <dbReference type="ARBA" id="ARBA00011790"/>
    </source>
</evidence>
<evidence type="ECO:0000256" key="8">
    <source>
        <dbReference type="ARBA" id="ARBA00022982"/>
    </source>
</evidence>
<dbReference type="InterPro" id="IPR016488">
    <property type="entry name" value="NADH_Ub_cplx-1_asu_su-6"/>
</dbReference>
<protein>
    <recommendedName>
        <fullName evidence="4">NADH dehydrogenase [ubiquinone] 1 alpha subcomplex subunit 6</fullName>
    </recommendedName>
    <alternativeName>
        <fullName evidence="11">Complex I-B14</fullName>
    </alternativeName>
    <alternativeName>
        <fullName evidence="12">NADH-ubiquinone oxidoreductase B14 subunit</fullName>
    </alternativeName>
</protein>
<keyword evidence="6" id="KW-0679">Respiratory chain</keyword>
<keyword evidence="8" id="KW-0249">Electron transport</keyword>
<evidence type="ECO:0000256" key="2">
    <source>
        <dbReference type="ARBA" id="ARBA00009508"/>
    </source>
</evidence>
<dbReference type="CDD" id="cd20266">
    <property type="entry name" value="Complex1_LYR_NDUFA6_LYRM6"/>
    <property type="match status" value="1"/>
</dbReference>